<proteinExistence type="predicted"/>
<feature type="coiled-coil region" evidence="1">
    <location>
        <begin position="64"/>
        <end position="91"/>
    </location>
</feature>
<evidence type="ECO:0000313" key="3">
    <source>
        <dbReference type="Proteomes" id="UP000008311"/>
    </source>
</evidence>
<dbReference type="EMBL" id="EQ973820">
    <property type="protein sequence ID" value="EEF44663.1"/>
    <property type="molecule type" value="Genomic_DNA"/>
</dbReference>
<dbReference type="InParanoid" id="B9RVG2"/>
<gene>
    <name evidence="2" type="ORF">RCOM_1135550</name>
</gene>
<evidence type="ECO:0000313" key="2">
    <source>
        <dbReference type="EMBL" id="EEF44663.1"/>
    </source>
</evidence>
<dbReference type="Proteomes" id="UP000008311">
    <property type="component" value="Unassembled WGS sequence"/>
</dbReference>
<name>B9RVG2_RICCO</name>
<sequence>MVLGISVSFVILLGRPWFHALGIVLSVLQQMVKFQHEGKVLAIKATEAGVRVINNIKEYVLTGFEVAMLELEEGKDEKEELEKAAAKILLA</sequence>
<protein>
    <submittedName>
        <fullName evidence="2">Uncharacterized protein</fullName>
    </submittedName>
</protein>
<keyword evidence="3" id="KW-1185">Reference proteome</keyword>
<accession>B9RVG2</accession>
<reference evidence="3" key="1">
    <citation type="journal article" date="2010" name="Nat. Biotechnol.">
        <title>Draft genome sequence of the oilseed species Ricinus communis.</title>
        <authorList>
            <person name="Chan A.P."/>
            <person name="Crabtree J."/>
            <person name="Zhao Q."/>
            <person name="Lorenzi H."/>
            <person name="Orvis J."/>
            <person name="Puiu D."/>
            <person name="Melake-Berhan A."/>
            <person name="Jones K.M."/>
            <person name="Redman J."/>
            <person name="Chen G."/>
            <person name="Cahoon E.B."/>
            <person name="Gedil M."/>
            <person name="Stanke M."/>
            <person name="Haas B.J."/>
            <person name="Wortman J.R."/>
            <person name="Fraser-Liggett C.M."/>
            <person name="Ravel J."/>
            <person name="Rabinowicz P.D."/>
        </authorList>
    </citation>
    <scope>NUCLEOTIDE SEQUENCE [LARGE SCALE GENOMIC DNA]</scope>
    <source>
        <strain evidence="3">cv. Hale</strain>
    </source>
</reference>
<keyword evidence="1" id="KW-0175">Coiled coil</keyword>
<organism evidence="2 3">
    <name type="scientific">Ricinus communis</name>
    <name type="common">Castor bean</name>
    <dbReference type="NCBI Taxonomy" id="3988"/>
    <lineage>
        <taxon>Eukaryota</taxon>
        <taxon>Viridiplantae</taxon>
        <taxon>Streptophyta</taxon>
        <taxon>Embryophyta</taxon>
        <taxon>Tracheophyta</taxon>
        <taxon>Spermatophyta</taxon>
        <taxon>Magnoliopsida</taxon>
        <taxon>eudicotyledons</taxon>
        <taxon>Gunneridae</taxon>
        <taxon>Pentapetalae</taxon>
        <taxon>rosids</taxon>
        <taxon>fabids</taxon>
        <taxon>Malpighiales</taxon>
        <taxon>Euphorbiaceae</taxon>
        <taxon>Acalyphoideae</taxon>
        <taxon>Acalypheae</taxon>
        <taxon>Ricinus</taxon>
    </lineage>
</organism>
<dbReference type="AlphaFoldDB" id="B9RVG2"/>
<evidence type="ECO:0000256" key="1">
    <source>
        <dbReference type="SAM" id="Coils"/>
    </source>
</evidence>